<protein>
    <submittedName>
        <fullName evidence="1">Uncharacterized protein</fullName>
    </submittedName>
</protein>
<reference evidence="1" key="1">
    <citation type="journal article" date="2020" name="Nature">
        <title>Giant virus diversity and host interactions through global metagenomics.</title>
        <authorList>
            <person name="Schulz F."/>
            <person name="Roux S."/>
            <person name="Paez-Espino D."/>
            <person name="Jungbluth S."/>
            <person name="Walsh D.A."/>
            <person name="Denef V.J."/>
            <person name="McMahon K.D."/>
            <person name="Konstantinidis K.T."/>
            <person name="Eloe-Fadrosh E.A."/>
            <person name="Kyrpides N.C."/>
            <person name="Woyke T."/>
        </authorList>
    </citation>
    <scope>NUCLEOTIDE SEQUENCE</scope>
    <source>
        <strain evidence="1">GVMAG-M-3300023179-27</strain>
    </source>
</reference>
<evidence type="ECO:0000313" key="1">
    <source>
        <dbReference type="EMBL" id="QHT26502.1"/>
    </source>
</evidence>
<accession>A0A6C0ECN7</accession>
<proteinExistence type="predicted"/>
<dbReference type="EMBL" id="MN739794">
    <property type="protein sequence ID" value="QHT26502.1"/>
    <property type="molecule type" value="Genomic_DNA"/>
</dbReference>
<organism evidence="1">
    <name type="scientific">viral metagenome</name>
    <dbReference type="NCBI Taxonomy" id="1070528"/>
    <lineage>
        <taxon>unclassified sequences</taxon>
        <taxon>metagenomes</taxon>
        <taxon>organismal metagenomes</taxon>
    </lineage>
</organism>
<dbReference type="AlphaFoldDB" id="A0A6C0ECN7"/>
<name>A0A6C0ECN7_9ZZZZ</name>
<sequence>MDIKYLEQIAAKEIIETYKHCVKQYGFNQYGFNHNYMKNSTFLYSWLRHSHVINICQYRKFVKVFNHKNEYEIKAFLCICKHLSMNTNTNTETYINCLSILDKIYAYDKTYINHFLKKFIKYQNIILSEYTAVIYKGALLESEKELLLEKHKDNYLLSCVLNKIDTLKRKDVSLDNLAELNIVTDEDFASKLCQLGLIDKKIAMKIFDISIKNCCLRTFKTLINKNLIDISIVTIESILLLIRRNKKIIDQNLLYDVFDSLELKYKIILAGSREFVGECISASLHYFVCKLLVFLSKYCKIRKVNPMEIFGARSSDDSYRTYFYGNFNKKKVKNITPDILDNYINNNLVRSKVFYSSSFSIKFGDNLLYLRDDTIDYLINVIKTKPVFCDKSPATIDSQSDIKKNIKICSKHNIRYGISNRHLYKKYKCYNNYINNSFSAYTIQKLCVGEQLRKKLHKIENIHDIDFEDMQLTNHIYYNMKIKLLWDKFGDKIFGNSRFIYYTILFHSHLLSDNKTIIEKFLDDKFIKKYIDKIDFSCVTLVFLQYCGRSSYIYKTFIKTYEDNTNECQILFLQKSININRITIDLAILNDIITKTKNDDKHHVYLIRMLATCNNAKINFEYMTSQNLLSYKNLIVLLLIGADILDVVKYIKEFTIEILIEYLYHYVLCFYGLSSYLTIDILIALGDAHFGFLSNSDQINILLRIYNQNWRINFCFVRKLFQKNKIIHKELYEKLLKSHSLEEIDDLQLIPTDMKYNLESLGNINSYIYEELKIMMTHDIENKINDTVNEEYVRIINDI</sequence>